<dbReference type="InterPro" id="IPR008265">
    <property type="entry name" value="Lipase_GDSL_AS"/>
</dbReference>
<dbReference type="ExpressionAtlas" id="M1ALM6">
    <property type="expression patterns" value="baseline"/>
</dbReference>
<reference evidence="2" key="2">
    <citation type="submission" date="2015-06" db="UniProtKB">
        <authorList>
            <consortium name="EnsemblPlants"/>
        </authorList>
    </citation>
    <scope>IDENTIFICATION</scope>
    <source>
        <strain evidence="2">DM1-3 516 R44</strain>
    </source>
</reference>
<dbReference type="CDD" id="cd01837">
    <property type="entry name" value="SGNH_plant_lipase_like"/>
    <property type="match status" value="1"/>
</dbReference>
<organism evidence="2 3">
    <name type="scientific">Solanum tuberosum</name>
    <name type="common">Potato</name>
    <dbReference type="NCBI Taxonomy" id="4113"/>
    <lineage>
        <taxon>Eukaryota</taxon>
        <taxon>Viridiplantae</taxon>
        <taxon>Streptophyta</taxon>
        <taxon>Embryophyta</taxon>
        <taxon>Tracheophyta</taxon>
        <taxon>Spermatophyta</taxon>
        <taxon>Magnoliopsida</taxon>
        <taxon>eudicotyledons</taxon>
        <taxon>Gunneridae</taxon>
        <taxon>Pentapetalae</taxon>
        <taxon>asterids</taxon>
        <taxon>lamiids</taxon>
        <taxon>Solanales</taxon>
        <taxon>Solanaceae</taxon>
        <taxon>Solanoideae</taxon>
        <taxon>Solaneae</taxon>
        <taxon>Solanum</taxon>
    </lineage>
</organism>
<proteinExistence type="inferred from homology"/>
<accession>M1ALM6</accession>
<dbReference type="PANTHER" id="PTHR45642">
    <property type="entry name" value="GDSL ESTERASE/LIPASE EXL3"/>
    <property type="match status" value="1"/>
</dbReference>
<dbReference type="Proteomes" id="UP000011115">
    <property type="component" value="Unassembled WGS sequence"/>
</dbReference>
<protein>
    <submittedName>
        <fullName evidence="2">Zinc finger protein</fullName>
    </submittedName>
</protein>
<sequence>MNVPRNKSIPAVIVFGDSIVDTGNNNGLTTIGKVNYPPYGKDFMGGKPTGRFSNGKVPPDLIVEELGIKELLPAYLDPTLQAEDLITGVNLASGGAGYDPLTSEIADLHELGARRIGVFGIPPIGCLPSQRTLKGGEERQCVDYLNQAALLFNSKLAADLSSLGNKLPNSRLVYVDIYNLPLDVINNPQKYGFKIADKGCCGTGQIEVAELCRFACSSDSDYVFWDSFHLTEKAYRLLVHKILVQHLSSFF</sequence>
<dbReference type="PANTHER" id="PTHR45642:SF138">
    <property type="entry name" value="GDSL ESTERASE_LIPASE EXL3-LIKE"/>
    <property type="match status" value="1"/>
</dbReference>
<evidence type="ECO:0000313" key="3">
    <source>
        <dbReference type="Proteomes" id="UP000011115"/>
    </source>
</evidence>
<name>M1ALM6_SOLTU</name>
<dbReference type="GO" id="GO:0016298">
    <property type="term" value="F:lipase activity"/>
    <property type="evidence" value="ECO:0007669"/>
    <property type="project" value="InterPro"/>
</dbReference>
<dbReference type="SUPFAM" id="SSF52266">
    <property type="entry name" value="SGNH hydrolase"/>
    <property type="match status" value="1"/>
</dbReference>
<dbReference type="InterPro" id="IPR036514">
    <property type="entry name" value="SGNH_hydro_sf"/>
</dbReference>
<keyword evidence="3" id="KW-1185">Reference proteome</keyword>
<dbReference type="Gene3D" id="3.40.50.1110">
    <property type="entry name" value="SGNH hydrolase"/>
    <property type="match status" value="2"/>
</dbReference>
<evidence type="ECO:0000313" key="2">
    <source>
        <dbReference type="EnsemblPlants" id="PGSC0003DMT400025573"/>
    </source>
</evidence>
<dbReference type="HOGENOM" id="CLU_015101_0_1_1"/>
<dbReference type="GO" id="GO:0006629">
    <property type="term" value="P:lipid metabolic process"/>
    <property type="evidence" value="ECO:0007669"/>
    <property type="project" value="InterPro"/>
</dbReference>
<dbReference type="InterPro" id="IPR035669">
    <property type="entry name" value="SGNH_plant_lipase-like"/>
</dbReference>
<evidence type="ECO:0000256" key="1">
    <source>
        <dbReference type="ARBA" id="ARBA00008668"/>
    </source>
</evidence>
<dbReference type="Gramene" id="PGSC0003DMT400025573">
    <property type="protein sequence ID" value="PGSC0003DMT400025573"/>
    <property type="gene ID" value="PGSC0003DMG400009880"/>
</dbReference>
<dbReference type="Pfam" id="PF00657">
    <property type="entry name" value="Lipase_GDSL"/>
    <property type="match status" value="2"/>
</dbReference>
<dbReference type="InterPro" id="IPR001087">
    <property type="entry name" value="GDSL"/>
</dbReference>
<dbReference type="InterPro" id="IPR050592">
    <property type="entry name" value="GDSL_lipolytic_enzyme"/>
</dbReference>
<comment type="similarity">
    <text evidence="1">Belongs to the 'GDSL' lipolytic enzyme family.</text>
</comment>
<dbReference type="AlphaFoldDB" id="M1ALM6"/>
<dbReference type="PROSITE" id="PS01098">
    <property type="entry name" value="LIPASE_GDSL_SER"/>
    <property type="match status" value="1"/>
</dbReference>
<dbReference type="EnsemblPlants" id="PGSC0003DMT400025573">
    <property type="protein sequence ID" value="PGSC0003DMT400025573"/>
    <property type="gene ID" value="PGSC0003DMG400009880"/>
</dbReference>
<reference evidence="3" key="1">
    <citation type="journal article" date="2011" name="Nature">
        <title>Genome sequence and analysis of the tuber crop potato.</title>
        <authorList>
            <consortium name="The Potato Genome Sequencing Consortium"/>
        </authorList>
    </citation>
    <scope>NUCLEOTIDE SEQUENCE [LARGE SCALE GENOMIC DNA]</scope>
    <source>
        <strain evidence="3">cv. DM1-3 516 R44</strain>
    </source>
</reference>